<feature type="region of interest" description="Disordered" evidence="1">
    <location>
        <begin position="60"/>
        <end position="80"/>
    </location>
</feature>
<accession>A0A518CXL6</accession>
<organism evidence="3 4">
    <name type="scientific">Rohdeia mirabilis</name>
    <dbReference type="NCBI Taxonomy" id="2528008"/>
    <lineage>
        <taxon>Bacteria</taxon>
        <taxon>Pseudomonadati</taxon>
        <taxon>Planctomycetota</taxon>
        <taxon>Planctomycetia</taxon>
        <taxon>Planctomycetia incertae sedis</taxon>
        <taxon>Rohdeia</taxon>
    </lineage>
</organism>
<evidence type="ECO:0000256" key="1">
    <source>
        <dbReference type="SAM" id="MobiDB-lite"/>
    </source>
</evidence>
<dbReference type="SUPFAM" id="SSF52266">
    <property type="entry name" value="SGNH hydrolase"/>
    <property type="match status" value="1"/>
</dbReference>
<dbReference type="GO" id="GO:0016788">
    <property type="term" value="F:hydrolase activity, acting on ester bonds"/>
    <property type="evidence" value="ECO:0007669"/>
    <property type="project" value="UniProtKB-ARBA"/>
</dbReference>
<sequence precursor="true">MWNLGRTPLLSLVALAPIALAQPAQADEPLRVLFLGNSYTQVNDLPGLLEQLAASLGRTLETDRNTPGGNTLGVPQGNGGQHVSNPVSLQKIASGNWDAVVLQDQSTMPTIQAMLDTYTRPAVQSLESDVRAASPAARVVLYMTWGRENGGGPFCVGSACSPAFGDFDAMQSSLAAAYASLAETAVDAEVAPVGLAWQRHLGGAQPADLFAADGSHPSLAGSYLAACVFYARLFDASPVGAPFTAGLAPADALALQIDAWEAVQQYDCGTRRIVDGLFDLELVGGGSIGALARFRLSGPFGPVPVAVFAISALPAAIQTPGGQVGIDLGALLVGPVVVTPQAPAAAAAFGVAVPADPALVGLELYVQGAAFEAGGFVLGDALEWRPCP</sequence>
<dbReference type="Proteomes" id="UP000319342">
    <property type="component" value="Chromosome"/>
</dbReference>
<reference evidence="3 4" key="1">
    <citation type="submission" date="2019-02" db="EMBL/GenBank/DDBJ databases">
        <title>Deep-cultivation of Planctomycetes and their phenomic and genomic characterization uncovers novel biology.</title>
        <authorList>
            <person name="Wiegand S."/>
            <person name="Jogler M."/>
            <person name="Boedeker C."/>
            <person name="Pinto D."/>
            <person name="Vollmers J."/>
            <person name="Rivas-Marin E."/>
            <person name="Kohn T."/>
            <person name="Peeters S.H."/>
            <person name="Heuer A."/>
            <person name="Rast P."/>
            <person name="Oberbeckmann S."/>
            <person name="Bunk B."/>
            <person name="Jeske O."/>
            <person name="Meyerdierks A."/>
            <person name="Storesund J.E."/>
            <person name="Kallscheuer N."/>
            <person name="Luecker S."/>
            <person name="Lage O.M."/>
            <person name="Pohl T."/>
            <person name="Merkel B.J."/>
            <person name="Hornburger P."/>
            <person name="Mueller R.-W."/>
            <person name="Bruemmer F."/>
            <person name="Labrenz M."/>
            <person name="Spormann A.M."/>
            <person name="Op den Camp H."/>
            <person name="Overmann J."/>
            <person name="Amann R."/>
            <person name="Jetten M.S.M."/>
            <person name="Mascher T."/>
            <person name="Medema M.H."/>
            <person name="Devos D.P."/>
            <person name="Kaster A.-K."/>
            <person name="Ovreas L."/>
            <person name="Rohde M."/>
            <person name="Galperin M.Y."/>
            <person name="Jogler C."/>
        </authorList>
    </citation>
    <scope>NUCLEOTIDE SEQUENCE [LARGE SCALE GENOMIC DNA]</scope>
    <source>
        <strain evidence="3 4">Pla163</strain>
    </source>
</reference>
<name>A0A518CXL6_9BACT</name>
<gene>
    <name evidence="3" type="ORF">Pla163_10590</name>
</gene>
<dbReference type="OrthoDB" id="7443339at2"/>
<dbReference type="InterPro" id="IPR036514">
    <property type="entry name" value="SGNH_hydro_sf"/>
</dbReference>
<keyword evidence="4" id="KW-1185">Reference proteome</keyword>
<dbReference type="Gene3D" id="3.40.50.1110">
    <property type="entry name" value="SGNH hydrolase"/>
    <property type="match status" value="1"/>
</dbReference>
<protein>
    <recommendedName>
        <fullName evidence="5">SGNH hydrolase-type esterase domain-containing protein</fullName>
    </recommendedName>
</protein>
<proteinExistence type="predicted"/>
<dbReference type="EMBL" id="CP036290">
    <property type="protein sequence ID" value="QDU83958.1"/>
    <property type="molecule type" value="Genomic_DNA"/>
</dbReference>
<dbReference type="RefSeq" id="WP_145184620.1">
    <property type="nucleotide sequence ID" value="NZ_CP036290.1"/>
</dbReference>
<evidence type="ECO:0000313" key="4">
    <source>
        <dbReference type="Proteomes" id="UP000319342"/>
    </source>
</evidence>
<evidence type="ECO:0000313" key="3">
    <source>
        <dbReference type="EMBL" id="QDU83958.1"/>
    </source>
</evidence>
<keyword evidence="2" id="KW-0732">Signal</keyword>
<evidence type="ECO:0008006" key="5">
    <source>
        <dbReference type="Google" id="ProtNLM"/>
    </source>
</evidence>
<feature type="chain" id="PRO_5021810587" description="SGNH hydrolase-type esterase domain-containing protein" evidence="2">
    <location>
        <begin position="27"/>
        <end position="388"/>
    </location>
</feature>
<dbReference type="AlphaFoldDB" id="A0A518CXL6"/>
<evidence type="ECO:0000256" key="2">
    <source>
        <dbReference type="SAM" id="SignalP"/>
    </source>
</evidence>
<feature type="signal peptide" evidence="2">
    <location>
        <begin position="1"/>
        <end position="26"/>
    </location>
</feature>